<dbReference type="RefSeq" id="WP_379951793.1">
    <property type="nucleotide sequence ID" value="NZ_JBHMAF010000196.1"/>
</dbReference>
<dbReference type="Pfam" id="PF00480">
    <property type="entry name" value="ROK"/>
    <property type="match status" value="1"/>
</dbReference>
<protein>
    <submittedName>
        <fullName evidence="4">ROK family protein</fullName>
    </submittedName>
</protein>
<keyword evidence="3" id="KW-0119">Carbohydrate metabolism</keyword>
<dbReference type="InterPro" id="IPR036390">
    <property type="entry name" value="WH_DNA-bd_sf"/>
</dbReference>
<dbReference type="PANTHER" id="PTHR18964:SF149">
    <property type="entry name" value="BIFUNCTIONAL UDP-N-ACETYLGLUCOSAMINE 2-EPIMERASE_N-ACETYLMANNOSAMINE KINASE"/>
    <property type="match status" value="1"/>
</dbReference>
<organism evidence="4 5">
    <name type="scientific">Ectobacillus funiculus</name>
    <dbReference type="NCBI Taxonomy" id="137993"/>
    <lineage>
        <taxon>Bacteria</taxon>
        <taxon>Bacillati</taxon>
        <taxon>Bacillota</taxon>
        <taxon>Bacilli</taxon>
        <taxon>Bacillales</taxon>
        <taxon>Bacillaceae</taxon>
        <taxon>Ectobacillus</taxon>
    </lineage>
</organism>
<sequence length="387" mass="43114">MLKHFLQADLKKDKELKALYQLIHKKGPTTKVWLLEQTKMKQTTLTRMMDELLGKGLIRECGFGESSGGRPPTLYDVDAGNHFIIGIDITRIQTRVVLTDLRLQQIEKKSFAMTAEHTPERTVSEIRSIISGFMENYQFTLEELLGIGIGAVGPLDRNTGVILCPEAFYAPGWVHVPIVQQLQEAFPVAVLLWNGAHTAIIGESYQEPFVEGNILYCISGEGLRCGVMTNGELIQNKTGDVSAYDHMIIEVNGRPCLCGKKGCITSYMSHKAIRQELGQLLNRSSITAEEMMKLIEQRHPAAVQAVMHSAYYYGVGIANMVNLLQPDVVVLSGALIYNYPEYYTAVIHTALQHVNDMEREHVTFTQGVLKSDAVAVGAAVFIFQSYF</sequence>
<dbReference type="SUPFAM" id="SSF46785">
    <property type="entry name" value="Winged helix' DNA-binding domain"/>
    <property type="match status" value="1"/>
</dbReference>
<dbReference type="EMBL" id="JBHMAF010000196">
    <property type="protein sequence ID" value="MFB9761644.1"/>
    <property type="molecule type" value="Genomic_DNA"/>
</dbReference>
<evidence type="ECO:0000256" key="1">
    <source>
        <dbReference type="ARBA" id="ARBA00002486"/>
    </source>
</evidence>
<evidence type="ECO:0000256" key="3">
    <source>
        <dbReference type="ARBA" id="ARBA00022629"/>
    </source>
</evidence>
<dbReference type="InterPro" id="IPR000600">
    <property type="entry name" value="ROK"/>
</dbReference>
<name>A0ABV5WLW5_9BACI</name>
<keyword evidence="3" id="KW-0859">Xylose metabolism</keyword>
<evidence type="ECO:0000313" key="5">
    <source>
        <dbReference type="Proteomes" id="UP001589609"/>
    </source>
</evidence>
<accession>A0ABV5WLW5</accession>
<dbReference type="InterPro" id="IPR043129">
    <property type="entry name" value="ATPase_NBD"/>
</dbReference>
<dbReference type="PANTHER" id="PTHR18964">
    <property type="entry name" value="ROK (REPRESSOR, ORF, KINASE) FAMILY"/>
    <property type="match status" value="1"/>
</dbReference>
<proteinExistence type="inferred from homology"/>
<dbReference type="Gene3D" id="1.10.10.10">
    <property type="entry name" value="Winged helix-like DNA-binding domain superfamily/Winged helix DNA-binding domain"/>
    <property type="match status" value="1"/>
</dbReference>
<reference evidence="4 5" key="1">
    <citation type="submission" date="2024-09" db="EMBL/GenBank/DDBJ databases">
        <authorList>
            <person name="Sun Q."/>
            <person name="Mori K."/>
        </authorList>
    </citation>
    <scope>NUCLEOTIDE SEQUENCE [LARGE SCALE GENOMIC DNA]</scope>
    <source>
        <strain evidence="4 5">JCM 11201</strain>
    </source>
</reference>
<comment type="function">
    <text evidence="1">Transcriptional repressor of xylose-utilizing enzymes.</text>
</comment>
<dbReference type="InterPro" id="IPR036388">
    <property type="entry name" value="WH-like_DNA-bd_sf"/>
</dbReference>
<comment type="caution">
    <text evidence="4">The sequence shown here is derived from an EMBL/GenBank/DDBJ whole genome shotgun (WGS) entry which is preliminary data.</text>
</comment>
<gene>
    <name evidence="4" type="ORF">ACFFMS_25745</name>
</gene>
<dbReference type="Proteomes" id="UP001589609">
    <property type="component" value="Unassembled WGS sequence"/>
</dbReference>
<evidence type="ECO:0000313" key="4">
    <source>
        <dbReference type="EMBL" id="MFB9761644.1"/>
    </source>
</evidence>
<keyword evidence="5" id="KW-1185">Reference proteome</keyword>
<dbReference type="SUPFAM" id="SSF53067">
    <property type="entry name" value="Actin-like ATPase domain"/>
    <property type="match status" value="1"/>
</dbReference>
<dbReference type="Gene3D" id="3.30.420.40">
    <property type="match status" value="2"/>
</dbReference>
<comment type="similarity">
    <text evidence="2">Belongs to the ROK (NagC/XylR) family.</text>
</comment>
<evidence type="ECO:0000256" key="2">
    <source>
        <dbReference type="ARBA" id="ARBA00006479"/>
    </source>
</evidence>